<keyword evidence="2" id="KW-1185">Reference proteome</keyword>
<dbReference type="AlphaFoldDB" id="A0AAW0AVL4"/>
<sequence length="120" mass="13510">MTCGFQDTVASTRPTCRAEVEEYRPLVGIKEHCHGHSSKWFEETIVARKQTPPPSFSSCRKRSPYAHQKAAHLRTTGATHEREIDLLTRKVAKADDAGLVWAAEVEVVIADWPKVVRVEN</sequence>
<dbReference type="Proteomes" id="UP001362999">
    <property type="component" value="Unassembled WGS sequence"/>
</dbReference>
<evidence type="ECO:0000313" key="2">
    <source>
        <dbReference type="Proteomes" id="UP001362999"/>
    </source>
</evidence>
<evidence type="ECO:0000313" key="1">
    <source>
        <dbReference type="EMBL" id="KAK7016943.1"/>
    </source>
</evidence>
<gene>
    <name evidence="1" type="ORF">R3P38DRAFT_3361152</name>
</gene>
<protein>
    <submittedName>
        <fullName evidence="1">Uncharacterized protein</fullName>
    </submittedName>
</protein>
<reference evidence="1 2" key="1">
    <citation type="journal article" date="2024" name="J Genomics">
        <title>Draft genome sequencing and assembly of Favolaschia claudopus CIRM-BRFM 2984 isolated from oak limbs.</title>
        <authorList>
            <person name="Navarro D."/>
            <person name="Drula E."/>
            <person name="Chaduli D."/>
            <person name="Cazenave R."/>
            <person name="Ahrendt S."/>
            <person name="Wang J."/>
            <person name="Lipzen A."/>
            <person name="Daum C."/>
            <person name="Barry K."/>
            <person name="Grigoriev I.V."/>
            <person name="Favel A."/>
            <person name="Rosso M.N."/>
            <person name="Martin F."/>
        </authorList>
    </citation>
    <scope>NUCLEOTIDE SEQUENCE [LARGE SCALE GENOMIC DNA]</scope>
    <source>
        <strain evidence="1 2">CIRM-BRFM 2984</strain>
    </source>
</reference>
<name>A0AAW0AVL4_9AGAR</name>
<accession>A0AAW0AVL4</accession>
<dbReference type="EMBL" id="JAWWNJ010000049">
    <property type="protein sequence ID" value="KAK7016943.1"/>
    <property type="molecule type" value="Genomic_DNA"/>
</dbReference>
<comment type="caution">
    <text evidence="1">The sequence shown here is derived from an EMBL/GenBank/DDBJ whole genome shotgun (WGS) entry which is preliminary data.</text>
</comment>
<proteinExistence type="predicted"/>
<organism evidence="1 2">
    <name type="scientific">Favolaschia claudopus</name>
    <dbReference type="NCBI Taxonomy" id="2862362"/>
    <lineage>
        <taxon>Eukaryota</taxon>
        <taxon>Fungi</taxon>
        <taxon>Dikarya</taxon>
        <taxon>Basidiomycota</taxon>
        <taxon>Agaricomycotina</taxon>
        <taxon>Agaricomycetes</taxon>
        <taxon>Agaricomycetidae</taxon>
        <taxon>Agaricales</taxon>
        <taxon>Marasmiineae</taxon>
        <taxon>Mycenaceae</taxon>
        <taxon>Favolaschia</taxon>
    </lineage>
</organism>